<gene>
    <name evidence="6" type="ORF">CHL78_009960</name>
</gene>
<protein>
    <submittedName>
        <fullName evidence="6">MurR/RpiR family transcriptional regulator</fullName>
    </submittedName>
</protein>
<dbReference type="InterPro" id="IPR009057">
    <property type="entry name" value="Homeodomain-like_sf"/>
</dbReference>
<keyword evidence="3" id="KW-0804">Transcription</keyword>
<accession>A0A371J3E0</accession>
<keyword evidence="2" id="KW-0238">DNA-binding</keyword>
<dbReference type="InterPro" id="IPR046348">
    <property type="entry name" value="SIS_dom_sf"/>
</dbReference>
<dbReference type="RefSeq" id="WP_094368344.1">
    <property type="nucleotide sequence ID" value="NZ_NOJY02000014.1"/>
</dbReference>
<dbReference type="PROSITE" id="PS51464">
    <property type="entry name" value="SIS"/>
    <property type="match status" value="1"/>
</dbReference>
<dbReference type="InterPro" id="IPR035472">
    <property type="entry name" value="RpiR-like_SIS"/>
</dbReference>
<dbReference type="EMBL" id="NOJY02000014">
    <property type="protein sequence ID" value="RDY27301.1"/>
    <property type="molecule type" value="Genomic_DNA"/>
</dbReference>
<evidence type="ECO:0000256" key="1">
    <source>
        <dbReference type="ARBA" id="ARBA00023015"/>
    </source>
</evidence>
<name>A0A371J3E0_9FIRM</name>
<dbReference type="GO" id="GO:0097367">
    <property type="term" value="F:carbohydrate derivative binding"/>
    <property type="evidence" value="ECO:0007669"/>
    <property type="project" value="InterPro"/>
</dbReference>
<reference evidence="6 7" key="1">
    <citation type="journal article" date="2017" name="Genome Announc.">
        <title>Draft Genome Sequence of Romboutsia weinsteinii sp. nov. Strain CCRI-19649(T) Isolated from Surface Water.</title>
        <authorList>
            <person name="Maheux A.F."/>
            <person name="Boudreau D.K."/>
            <person name="Berube E."/>
            <person name="Boissinot M."/>
            <person name="Cantin P."/>
            <person name="Raymond F."/>
            <person name="Corbeil J."/>
            <person name="Omar R.F."/>
            <person name="Bergeron M.G."/>
        </authorList>
    </citation>
    <scope>NUCLEOTIDE SEQUENCE [LARGE SCALE GENOMIC DNA]</scope>
    <source>
        <strain evidence="6 7">CCRI-19649</strain>
    </source>
</reference>
<proteinExistence type="predicted"/>
<dbReference type="AlphaFoldDB" id="A0A371J3E0"/>
<evidence type="ECO:0000256" key="3">
    <source>
        <dbReference type="ARBA" id="ARBA00023163"/>
    </source>
</evidence>
<dbReference type="InterPro" id="IPR047640">
    <property type="entry name" value="RpiR-like"/>
</dbReference>
<dbReference type="GO" id="GO:0003677">
    <property type="term" value="F:DNA binding"/>
    <property type="evidence" value="ECO:0007669"/>
    <property type="project" value="UniProtKB-KW"/>
</dbReference>
<sequence>MRLEELVNKYYQKLNSNDLYIWSFIRDNKDVCFNYTIDEFASFCNVSNATLFRFSQKLSLNGFSELRSRIKWEYDEKENSPISSLETVCECYHTLIEDMKNKDCDSIFNLIDNAKRVFIYGSGNAQKTVAEELKRIFLSTKKCFYVISGSDIANSLVNIVGENDLIIVISLSGESSNVINMSRKLKLKNVPMISITRLKNNELALLSDESLYINTTSLNIDSVFKYETTTPYFILIEILFLKYQIYLSKV</sequence>
<dbReference type="PROSITE" id="PS51071">
    <property type="entry name" value="HTH_RPIR"/>
    <property type="match status" value="1"/>
</dbReference>
<dbReference type="CDD" id="cd05013">
    <property type="entry name" value="SIS_RpiR"/>
    <property type="match status" value="1"/>
</dbReference>
<dbReference type="PANTHER" id="PTHR30514">
    <property type="entry name" value="GLUCOKINASE"/>
    <property type="match status" value="1"/>
</dbReference>
<dbReference type="Gene3D" id="3.40.50.10490">
    <property type="entry name" value="Glucose-6-phosphate isomerase like protein, domain 1"/>
    <property type="match status" value="1"/>
</dbReference>
<evidence type="ECO:0000313" key="6">
    <source>
        <dbReference type="EMBL" id="RDY27301.1"/>
    </source>
</evidence>
<dbReference type="InterPro" id="IPR001347">
    <property type="entry name" value="SIS_dom"/>
</dbReference>
<dbReference type="GO" id="GO:0003700">
    <property type="term" value="F:DNA-binding transcription factor activity"/>
    <property type="evidence" value="ECO:0007669"/>
    <property type="project" value="InterPro"/>
</dbReference>
<dbReference type="SUPFAM" id="SSF53697">
    <property type="entry name" value="SIS domain"/>
    <property type="match status" value="1"/>
</dbReference>
<dbReference type="Pfam" id="PF01418">
    <property type="entry name" value="HTH_6"/>
    <property type="match status" value="1"/>
</dbReference>
<comment type="caution">
    <text evidence="6">The sequence shown here is derived from an EMBL/GenBank/DDBJ whole genome shotgun (WGS) entry which is preliminary data.</text>
</comment>
<feature type="domain" description="HTH rpiR-type" evidence="4">
    <location>
        <begin position="1"/>
        <end position="77"/>
    </location>
</feature>
<dbReference type="InterPro" id="IPR000281">
    <property type="entry name" value="HTH_RpiR"/>
</dbReference>
<evidence type="ECO:0000259" key="5">
    <source>
        <dbReference type="PROSITE" id="PS51464"/>
    </source>
</evidence>
<evidence type="ECO:0000259" key="4">
    <source>
        <dbReference type="PROSITE" id="PS51071"/>
    </source>
</evidence>
<dbReference type="SUPFAM" id="SSF46689">
    <property type="entry name" value="Homeodomain-like"/>
    <property type="match status" value="1"/>
</dbReference>
<dbReference type="PANTHER" id="PTHR30514:SF1">
    <property type="entry name" value="HTH-TYPE TRANSCRIPTIONAL REGULATOR HEXR-RELATED"/>
    <property type="match status" value="1"/>
</dbReference>
<dbReference type="Gene3D" id="1.10.10.10">
    <property type="entry name" value="Winged helix-like DNA-binding domain superfamily/Winged helix DNA-binding domain"/>
    <property type="match status" value="1"/>
</dbReference>
<feature type="domain" description="SIS" evidence="5">
    <location>
        <begin position="107"/>
        <end position="249"/>
    </location>
</feature>
<dbReference type="InterPro" id="IPR036388">
    <property type="entry name" value="WH-like_DNA-bd_sf"/>
</dbReference>
<keyword evidence="7" id="KW-1185">Reference proteome</keyword>
<dbReference type="Proteomes" id="UP000215694">
    <property type="component" value="Unassembled WGS sequence"/>
</dbReference>
<dbReference type="Pfam" id="PF01380">
    <property type="entry name" value="SIS"/>
    <property type="match status" value="1"/>
</dbReference>
<organism evidence="6 7">
    <name type="scientific">Romboutsia weinsteinii</name>
    <dbReference type="NCBI Taxonomy" id="2020949"/>
    <lineage>
        <taxon>Bacteria</taxon>
        <taxon>Bacillati</taxon>
        <taxon>Bacillota</taxon>
        <taxon>Clostridia</taxon>
        <taxon>Peptostreptococcales</taxon>
        <taxon>Peptostreptococcaceae</taxon>
        <taxon>Romboutsia</taxon>
    </lineage>
</organism>
<dbReference type="GO" id="GO:1901135">
    <property type="term" value="P:carbohydrate derivative metabolic process"/>
    <property type="evidence" value="ECO:0007669"/>
    <property type="project" value="InterPro"/>
</dbReference>
<dbReference type="OrthoDB" id="1648815at2"/>
<evidence type="ECO:0000313" key="7">
    <source>
        <dbReference type="Proteomes" id="UP000215694"/>
    </source>
</evidence>
<evidence type="ECO:0000256" key="2">
    <source>
        <dbReference type="ARBA" id="ARBA00023125"/>
    </source>
</evidence>
<keyword evidence="1" id="KW-0805">Transcription regulation</keyword>